<accession>A0ABQ9S1L4</accession>
<gene>
    <name evidence="1" type="ORF">CPAR01_15042</name>
</gene>
<dbReference type="GeneID" id="85383191"/>
<reference evidence="1 2" key="1">
    <citation type="submission" date="2016-10" db="EMBL/GenBank/DDBJ databases">
        <title>The genome sequence of Colletotrichum fioriniae PJ7.</title>
        <authorList>
            <person name="Baroncelli R."/>
        </authorList>
    </citation>
    <scope>NUCLEOTIDE SEQUENCE [LARGE SCALE GENOMIC DNA]</scope>
    <source>
        <strain evidence="1 2">IMI 384185</strain>
    </source>
</reference>
<evidence type="ECO:0000313" key="2">
    <source>
        <dbReference type="Proteomes" id="UP001241169"/>
    </source>
</evidence>
<evidence type="ECO:0000313" key="1">
    <source>
        <dbReference type="EMBL" id="KAK1521519.1"/>
    </source>
</evidence>
<keyword evidence="2" id="KW-1185">Reference proteome</keyword>
<dbReference type="Proteomes" id="UP001241169">
    <property type="component" value="Unassembled WGS sequence"/>
</dbReference>
<proteinExistence type="predicted"/>
<organism evidence="1 2">
    <name type="scientific">Colletotrichum paranaense</name>
    <dbReference type="NCBI Taxonomy" id="1914294"/>
    <lineage>
        <taxon>Eukaryota</taxon>
        <taxon>Fungi</taxon>
        <taxon>Dikarya</taxon>
        <taxon>Ascomycota</taxon>
        <taxon>Pezizomycotina</taxon>
        <taxon>Sordariomycetes</taxon>
        <taxon>Hypocreomycetidae</taxon>
        <taxon>Glomerellales</taxon>
        <taxon>Glomerellaceae</taxon>
        <taxon>Colletotrichum</taxon>
        <taxon>Colletotrichum acutatum species complex</taxon>
    </lineage>
</organism>
<name>A0ABQ9S1L4_9PEZI</name>
<dbReference type="RefSeq" id="XP_060342217.1">
    <property type="nucleotide sequence ID" value="XM_060499292.1"/>
</dbReference>
<protein>
    <submittedName>
        <fullName evidence="1">Uncharacterized protein</fullName>
    </submittedName>
</protein>
<dbReference type="EMBL" id="MOPA01000017">
    <property type="protein sequence ID" value="KAK1521519.1"/>
    <property type="molecule type" value="Genomic_DNA"/>
</dbReference>
<comment type="caution">
    <text evidence="1">The sequence shown here is derived from an EMBL/GenBank/DDBJ whole genome shotgun (WGS) entry which is preliminary data.</text>
</comment>
<sequence length="139" mass="15345">MSCSIPETRVPVARRLLPSNPGPAKLLRSKAEFCVASPLLLPSPTCLLEGRRAESQMLRWLAHFVQVVGCGSGCQERCKISRYMAYTLSDSLDAFTPGNASRQPDTTADQPPLGFRRWWCAWMCVVVAALLLPRLLRAG</sequence>